<comment type="caution">
    <text evidence="4">The sequence shown here is derived from an EMBL/GenBank/DDBJ whole genome shotgun (WGS) entry which is preliminary data.</text>
</comment>
<dbReference type="InterPro" id="IPR014044">
    <property type="entry name" value="CAP_dom"/>
</dbReference>
<reference evidence="4" key="1">
    <citation type="journal article" date="2014" name="Int. J. Syst. Evol. Microbiol.">
        <title>Complete genome sequence of Corynebacterium casei LMG S-19264T (=DSM 44701T), isolated from a smear-ripened cheese.</title>
        <authorList>
            <consortium name="US DOE Joint Genome Institute (JGI-PGF)"/>
            <person name="Walter F."/>
            <person name="Albersmeier A."/>
            <person name="Kalinowski J."/>
            <person name="Ruckert C."/>
        </authorList>
    </citation>
    <scope>NUCLEOTIDE SEQUENCE</scope>
    <source>
        <strain evidence="4">VKM B-1606</strain>
    </source>
</reference>
<feature type="domain" description="SCP" evidence="3">
    <location>
        <begin position="53"/>
        <end position="166"/>
    </location>
</feature>
<feature type="signal peptide" evidence="2">
    <location>
        <begin position="1"/>
        <end position="26"/>
    </location>
</feature>
<dbReference type="PROSITE" id="PS51257">
    <property type="entry name" value="PROKAR_LIPOPROTEIN"/>
    <property type="match status" value="1"/>
</dbReference>
<evidence type="ECO:0000259" key="3">
    <source>
        <dbReference type="Pfam" id="PF00188"/>
    </source>
</evidence>
<feature type="compositionally biased region" description="Low complexity" evidence="1">
    <location>
        <begin position="178"/>
        <end position="191"/>
    </location>
</feature>
<evidence type="ECO:0000313" key="4">
    <source>
        <dbReference type="EMBL" id="GLK54685.1"/>
    </source>
</evidence>
<dbReference type="AlphaFoldDB" id="A0A9W6MQH8"/>
<sequence>MVPTVSRAAALALVATLAGCSTAPVAPPPSSTPSVYQSMSKPGASLDRRAAAEMISEFRRGNGLPPVTLDPALNRMAQEQADAMARNDKLSHSVGGTLKERIARSGYRNALVVENIGAGHDTLADAFTGWRHSPPHMKNMLAPKVTRIGIASARAPSSRFEVFWAMVLADPNDPRPLPGAMAAAQPAPARPGESLTINGVPVAR</sequence>
<dbReference type="InterPro" id="IPR035940">
    <property type="entry name" value="CAP_sf"/>
</dbReference>
<dbReference type="PANTHER" id="PTHR31157">
    <property type="entry name" value="SCP DOMAIN-CONTAINING PROTEIN"/>
    <property type="match status" value="1"/>
</dbReference>
<evidence type="ECO:0000313" key="5">
    <source>
        <dbReference type="EMBL" id="MBM7851625.1"/>
    </source>
</evidence>
<dbReference type="CDD" id="cd05379">
    <property type="entry name" value="CAP_bacterial"/>
    <property type="match status" value="1"/>
</dbReference>
<feature type="region of interest" description="Disordered" evidence="1">
    <location>
        <begin position="177"/>
        <end position="204"/>
    </location>
</feature>
<organism evidence="4 7">
    <name type="scientific">Methylopila capsulata</name>
    <dbReference type="NCBI Taxonomy" id="61654"/>
    <lineage>
        <taxon>Bacteria</taxon>
        <taxon>Pseudomonadati</taxon>
        <taxon>Pseudomonadota</taxon>
        <taxon>Alphaproteobacteria</taxon>
        <taxon>Hyphomicrobiales</taxon>
        <taxon>Methylopilaceae</taxon>
        <taxon>Methylopila</taxon>
    </lineage>
</organism>
<dbReference type="EMBL" id="BSFF01000001">
    <property type="protein sequence ID" value="GLK54685.1"/>
    <property type="molecule type" value="Genomic_DNA"/>
</dbReference>
<accession>A0A9W6MQH8</accession>
<evidence type="ECO:0000256" key="1">
    <source>
        <dbReference type="SAM" id="MobiDB-lite"/>
    </source>
</evidence>
<name>A0A9W6MQH8_9HYPH</name>
<feature type="region of interest" description="Disordered" evidence="1">
    <location>
        <begin position="22"/>
        <end position="41"/>
    </location>
</feature>
<dbReference type="Pfam" id="PF00188">
    <property type="entry name" value="CAP"/>
    <property type="match status" value="1"/>
</dbReference>
<dbReference type="RefSeq" id="WP_204950033.1">
    <property type="nucleotide sequence ID" value="NZ_BSFF01000001.1"/>
</dbReference>
<keyword evidence="6" id="KW-1185">Reference proteome</keyword>
<evidence type="ECO:0000256" key="2">
    <source>
        <dbReference type="SAM" id="SignalP"/>
    </source>
</evidence>
<evidence type="ECO:0000313" key="6">
    <source>
        <dbReference type="Proteomes" id="UP000758856"/>
    </source>
</evidence>
<reference evidence="4" key="3">
    <citation type="submission" date="2023-01" db="EMBL/GenBank/DDBJ databases">
        <authorList>
            <person name="Sun Q."/>
            <person name="Evtushenko L."/>
        </authorList>
    </citation>
    <scope>NUCLEOTIDE SEQUENCE</scope>
    <source>
        <strain evidence="4">VKM B-1606</strain>
    </source>
</reference>
<reference evidence="5 6" key="2">
    <citation type="submission" date="2021-01" db="EMBL/GenBank/DDBJ databases">
        <title>Genomic Encyclopedia of Type Strains, Phase IV (KMG-IV): sequencing the most valuable type-strain genomes for metagenomic binning, comparative biology and taxonomic classification.</title>
        <authorList>
            <person name="Goeker M."/>
        </authorList>
    </citation>
    <scope>NUCLEOTIDE SEQUENCE [LARGE SCALE GENOMIC DNA]</scope>
    <source>
        <strain evidence="5 6">DSM 6130</strain>
    </source>
</reference>
<proteinExistence type="predicted"/>
<dbReference type="PANTHER" id="PTHR31157:SF1">
    <property type="entry name" value="SCP DOMAIN-CONTAINING PROTEIN"/>
    <property type="match status" value="1"/>
</dbReference>
<dbReference type="Gene3D" id="3.40.33.10">
    <property type="entry name" value="CAP"/>
    <property type="match status" value="1"/>
</dbReference>
<dbReference type="Proteomes" id="UP000758856">
    <property type="component" value="Unassembled WGS sequence"/>
</dbReference>
<dbReference type="EMBL" id="JAFBCY010000002">
    <property type="protein sequence ID" value="MBM7851625.1"/>
    <property type="molecule type" value="Genomic_DNA"/>
</dbReference>
<feature type="chain" id="PRO_5040810840" evidence="2">
    <location>
        <begin position="27"/>
        <end position="204"/>
    </location>
</feature>
<keyword evidence="2" id="KW-0732">Signal</keyword>
<dbReference type="Proteomes" id="UP001143400">
    <property type="component" value="Unassembled WGS sequence"/>
</dbReference>
<protein>
    <submittedName>
        <fullName evidence="5">Uncharacterized protein YkwD</fullName>
    </submittedName>
</protein>
<gene>
    <name evidence="4" type="ORF">GCM10008170_07040</name>
    <name evidence="5" type="ORF">JOD31_001850</name>
</gene>
<evidence type="ECO:0000313" key="7">
    <source>
        <dbReference type="Proteomes" id="UP001143400"/>
    </source>
</evidence>
<dbReference type="SUPFAM" id="SSF55797">
    <property type="entry name" value="PR-1-like"/>
    <property type="match status" value="1"/>
</dbReference>